<reference evidence="6" key="3">
    <citation type="journal article" date="2022" name="Int. J. Syst. Evol. Microbiol.">
        <title>Caproicibacterium lactatifermentans sp. nov., isolated from pit clay used for the production of Chinese strong aroma-type liquor.</title>
        <authorList>
            <person name="Wang H."/>
            <person name="Gu Y."/>
            <person name="Zhao D."/>
            <person name="Qiao Z."/>
            <person name="Zheng J."/>
            <person name="Gao J."/>
            <person name="Ren C."/>
            <person name="Xu Y."/>
        </authorList>
    </citation>
    <scope>NUCLEOTIDE SEQUENCE</scope>
    <source>
        <strain evidence="6">JNU-WLY1368</strain>
    </source>
</reference>
<evidence type="ECO:0000313" key="5">
    <source>
        <dbReference type="EMBL" id="QKN23735.1"/>
    </source>
</evidence>
<evidence type="ECO:0000256" key="1">
    <source>
        <dbReference type="ARBA" id="ARBA00022722"/>
    </source>
</evidence>
<dbReference type="Gene3D" id="3.30.420.10">
    <property type="entry name" value="Ribonuclease H-like superfamily/Ribonuclease H"/>
    <property type="match status" value="1"/>
</dbReference>
<evidence type="ECO:0000313" key="7">
    <source>
        <dbReference type="Proteomes" id="UP000501316"/>
    </source>
</evidence>
<dbReference type="InterPro" id="IPR047201">
    <property type="entry name" value="ERI-1_3'hExo-like"/>
</dbReference>
<reference evidence="7 8" key="1">
    <citation type="submission" date="2019-11" db="EMBL/GenBank/DDBJ databases">
        <authorList>
            <person name="Ren C."/>
            <person name="Wang H."/>
            <person name="Xu Y."/>
        </authorList>
    </citation>
    <scope>NUCLEOTIDE SEQUENCE [LARGE SCALE GENOMIC DNA]</scope>
    <source>
        <strain evidence="8">JNU-WLY1368</strain>
        <strain evidence="5 7">LBM 19010</strain>
    </source>
</reference>
<dbReference type="CDD" id="cd06133">
    <property type="entry name" value="ERI-1_3'hExo_like"/>
    <property type="match status" value="1"/>
</dbReference>
<evidence type="ECO:0000313" key="6">
    <source>
        <dbReference type="EMBL" id="QKO29630.1"/>
    </source>
</evidence>
<dbReference type="InterPro" id="IPR051274">
    <property type="entry name" value="3-5_Exoribonuclease"/>
</dbReference>
<gene>
    <name evidence="5" type="ORF">GJQ69_04130</name>
    <name evidence="6" type="ORF">GKP14_00450</name>
</gene>
<dbReference type="SMART" id="SM00479">
    <property type="entry name" value="EXOIII"/>
    <property type="match status" value="1"/>
</dbReference>
<dbReference type="RefSeq" id="WP_086035936.1">
    <property type="nucleotide sequence ID" value="NZ_CP046051.1"/>
</dbReference>
<dbReference type="InterPro" id="IPR012337">
    <property type="entry name" value="RNaseH-like_sf"/>
</dbReference>
<dbReference type="PANTHER" id="PTHR23044:SF61">
    <property type="entry name" value="3'-5' EXORIBONUCLEASE 1-RELATED"/>
    <property type="match status" value="1"/>
</dbReference>
<accession>A0A859DQK3</accession>
<keyword evidence="8" id="KW-1185">Reference proteome</keyword>
<keyword evidence="2" id="KW-0378">Hydrolase</keyword>
<protein>
    <submittedName>
        <fullName evidence="5">Exonuclease</fullName>
    </submittedName>
</protein>
<dbReference type="EMBL" id="CP046051">
    <property type="protein sequence ID" value="QKN23735.1"/>
    <property type="molecule type" value="Genomic_DNA"/>
</dbReference>
<dbReference type="InterPro" id="IPR036397">
    <property type="entry name" value="RNaseH_sf"/>
</dbReference>
<dbReference type="AlphaFoldDB" id="A0A859DQK3"/>
<keyword evidence="1" id="KW-0540">Nuclease</keyword>
<evidence type="ECO:0000259" key="4">
    <source>
        <dbReference type="SMART" id="SM00479"/>
    </source>
</evidence>
<dbReference type="SUPFAM" id="SSF53098">
    <property type="entry name" value="Ribonuclease H-like"/>
    <property type="match status" value="1"/>
</dbReference>
<sequence>MKPIVILDLEWNGTYSRRLKGFINEIIEFGAVKVDDSLQRMDTFSMLVRPQVGKKISEKIAELTSITDEDLEHGGRFMQVVSRFRRWAGDCLLMTWGTSDIQALIENCRYFNGSDRIPFLEEYVDLQAYCEKCLSYKKGQQIGLSTAAEMLNISEETFDHHRALDDSLLSLQCLRKLYRPDRMRPFVQNARTKDFYDRMEFRTVILCDLDNPLVKQTNMDFDCPVCGAAAQRQTAWSLHNKSFHAVFHCSVCGRAFHARMQFKLKYEGLSVRRTTHLLQLKENAEHTEKSNDLNGTESL</sequence>
<proteinExistence type="predicted"/>
<dbReference type="Pfam" id="PF00929">
    <property type="entry name" value="RNase_T"/>
    <property type="match status" value="1"/>
</dbReference>
<dbReference type="EMBL" id="CP046161">
    <property type="protein sequence ID" value="QKO29630.1"/>
    <property type="molecule type" value="Genomic_DNA"/>
</dbReference>
<dbReference type="InterPro" id="IPR013520">
    <property type="entry name" value="Ribonucl_H"/>
</dbReference>
<dbReference type="KEGG" id="clf:GJQ69_04130"/>
<keyword evidence="3 5" id="KW-0269">Exonuclease</keyword>
<dbReference type="GO" id="GO:0003676">
    <property type="term" value="F:nucleic acid binding"/>
    <property type="evidence" value="ECO:0007669"/>
    <property type="project" value="InterPro"/>
</dbReference>
<dbReference type="Proteomes" id="UP000501316">
    <property type="component" value="Chromosome"/>
</dbReference>
<evidence type="ECO:0000256" key="2">
    <source>
        <dbReference type="ARBA" id="ARBA00022801"/>
    </source>
</evidence>
<reference evidence="6" key="2">
    <citation type="journal article" date="2021" name="Appl. Environ. Microbiol.">
        <title>Adaptability of a Caproate-Producing Bacterium Contributes to Its Dominance in an Anaerobic Fermentation System.</title>
        <authorList>
            <person name="Wang H."/>
            <person name="Gu Y."/>
            <person name="Zhou W."/>
            <person name="Zhao D."/>
            <person name="Qiao Z."/>
            <person name="Zheng J."/>
            <person name="Gao J."/>
            <person name="Chen X."/>
            <person name="Ren C."/>
            <person name="Xu Y."/>
        </authorList>
    </citation>
    <scope>NUCLEOTIDE SEQUENCE</scope>
    <source>
        <strain evidence="6">JNU-WLY1368</strain>
    </source>
</reference>
<evidence type="ECO:0000256" key="3">
    <source>
        <dbReference type="ARBA" id="ARBA00022839"/>
    </source>
</evidence>
<dbReference type="GO" id="GO:0000175">
    <property type="term" value="F:3'-5'-RNA exonuclease activity"/>
    <property type="evidence" value="ECO:0007669"/>
    <property type="project" value="InterPro"/>
</dbReference>
<evidence type="ECO:0000313" key="8">
    <source>
        <dbReference type="Proteomes" id="UP000509623"/>
    </source>
</evidence>
<organism evidence="5 7">
    <name type="scientific">Caproicibacterium lactatifermentans</name>
    <dbReference type="NCBI Taxonomy" id="2666138"/>
    <lineage>
        <taxon>Bacteria</taxon>
        <taxon>Bacillati</taxon>
        <taxon>Bacillota</taxon>
        <taxon>Clostridia</taxon>
        <taxon>Eubacteriales</taxon>
        <taxon>Oscillospiraceae</taxon>
        <taxon>Caproicibacterium</taxon>
    </lineage>
</organism>
<dbReference type="Proteomes" id="UP000509623">
    <property type="component" value="Chromosome"/>
</dbReference>
<dbReference type="PANTHER" id="PTHR23044">
    <property type="entry name" value="3'-5' EXONUCLEASE ERI1-RELATED"/>
    <property type="match status" value="1"/>
</dbReference>
<feature type="domain" description="Exonuclease" evidence="4">
    <location>
        <begin position="3"/>
        <end position="183"/>
    </location>
</feature>
<name>A0A859DQK3_9FIRM</name>